<comment type="caution">
    <text evidence="1">The sequence shown here is derived from an EMBL/GenBank/DDBJ whole genome shotgun (WGS) entry which is preliminary data.</text>
</comment>
<evidence type="ECO:0000313" key="1">
    <source>
        <dbReference type="EMBL" id="GME85214.1"/>
    </source>
</evidence>
<organism evidence="1 2">
    <name type="scientific">Ambrosiozyma monospora</name>
    <name type="common">Yeast</name>
    <name type="synonym">Endomycopsis monosporus</name>
    <dbReference type="NCBI Taxonomy" id="43982"/>
    <lineage>
        <taxon>Eukaryota</taxon>
        <taxon>Fungi</taxon>
        <taxon>Dikarya</taxon>
        <taxon>Ascomycota</taxon>
        <taxon>Saccharomycotina</taxon>
        <taxon>Pichiomycetes</taxon>
        <taxon>Pichiales</taxon>
        <taxon>Pichiaceae</taxon>
        <taxon>Ambrosiozyma</taxon>
    </lineage>
</organism>
<name>A0ACB5TC85_AMBMO</name>
<evidence type="ECO:0000313" key="2">
    <source>
        <dbReference type="Proteomes" id="UP001165064"/>
    </source>
</evidence>
<reference evidence="1" key="1">
    <citation type="submission" date="2023-04" db="EMBL/GenBank/DDBJ databases">
        <title>Ambrosiozyma monospora NBRC 10751.</title>
        <authorList>
            <person name="Ichikawa N."/>
            <person name="Sato H."/>
            <person name="Tonouchi N."/>
        </authorList>
    </citation>
    <scope>NUCLEOTIDE SEQUENCE</scope>
    <source>
        <strain evidence="1">NBRC 10751</strain>
    </source>
</reference>
<sequence>MLVPPDNFALVEEGIYRCTRLDAVSHPLLDTLNLKSILWLDEEKPPRPVANYIDSHKLKLFHLKNLPEEDDNIANVKSQDWMVLKPVLVSKIFQFLLDYKNNHNCLLVDSSEVVVGILRHIQKWNYSSISNEYRLYSNYKANYSVENYLELINIELIPYEALQRHPEEEEDYIESEDVVDDFTEDALTSADETNMSSPVSRPRRESVLEDPEIGSLSLSEHTTRSAITTVVEETIVSTTTYCMRIPPTVHHLTKEE</sequence>
<dbReference type="EMBL" id="BSXS01006205">
    <property type="protein sequence ID" value="GME85214.1"/>
    <property type="molecule type" value="Genomic_DNA"/>
</dbReference>
<proteinExistence type="predicted"/>
<accession>A0ACB5TC85</accession>
<protein>
    <submittedName>
        <fullName evidence="1">Unnamed protein product</fullName>
    </submittedName>
</protein>
<gene>
    <name evidence="1" type="ORF">Amon02_000745800</name>
</gene>
<dbReference type="Proteomes" id="UP001165064">
    <property type="component" value="Unassembled WGS sequence"/>
</dbReference>
<keyword evidence="2" id="KW-1185">Reference proteome</keyword>